<name>A0A6A7A7H6_9PLEO</name>
<dbReference type="EMBL" id="MU006221">
    <property type="protein sequence ID" value="KAF2829136.1"/>
    <property type="molecule type" value="Genomic_DNA"/>
</dbReference>
<accession>A0A6A7A7H6</accession>
<dbReference type="Proteomes" id="UP000799424">
    <property type="component" value="Unassembled WGS sequence"/>
</dbReference>
<evidence type="ECO:0000313" key="4">
    <source>
        <dbReference type="Proteomes" id="UP000799424"/>
    </source>
</evidence>
<organism evidence="3 4">
    <name type="scientific">Ophiobolus disseminans</name>
    <dbReference type="NCBI Taxonomy" id="1469910"/>
    <lineage>
        <taxon>Eukaryota</taxon>
        <taxon>Fungi</taxon>
        <taxon>Dikarya</taxon>
        <taxon>Ascomycota</taxon>
        <taxon>Pezizomycotina</taxon>
        <taxon>Dothideomycetes</taxon>
        <taxon>Pleosporomycetidae</taxon>
        <taxon>Pleosporales</taxon>
        <taxon>Pleosporineae</taxon>
        <taxon>Phaeosphaeriaceae</taxon>
        <taxon>Ophiobolus</taxon>
    </lineage>
</organism>
<feature type="region of interest" description="Disordered" evidence="1">
    <location>
        <begin position="495"/>
        <end position="536"/>
    </location>
</feature>
<dbReference type="OrthoDB" id="2788868at2759"/>
<dbReference type="InterPro" id="IPR018958">
    <property type="entry name" value="Knr4/Smi1-like_dom"/>
</dbReference>
<dbReference type="Pfam" id="PF09346">
    <property type="entry name" value="SMI1_KNR4"/>
    <property type="match status" value="1"/>
</dbReference>
<evidence type="ECO:0000256" key="1">
    <source>
        <dbReference type="SAM" id="MobiDB-lite"/>
    </source>
</evidence>
<evidence type="ECO:0000313" key="3">
    <source>
        <dbReference type="EMBL" id="KAF2829136.1"/>
    </source>
</evidence>
<dbReference type="InterPro" id="IPR037883">
    <property type="entry name" value="Knr4/Smi1-like_sf"/>
</dbReference>
<dbReference type="SUPFAM" id="SSF160631">
    <property type="entry name" value="SMI1/KNR4-like"/>
    <property type="match status" value="1"/>
</dbReference>
<dbReference type="AlphaFoldDB" id="A0A6A7A7H6"/>
<dbReference type="Gene3D" id="3.40.1580.10">
    <property type="entry name" value="SMI1/KNR4-like"/>
    <property type="match status" value="1"/>
</dbReference>
<gene>
    <name evidence="3" type="ORF">CC86DRAFT_318193</name>
</gene>
<keyword evidence="4" id="KW-1185">Reference proteome</keyword>
<evidence type="ECO:0000259" key="2">
    <source>
        <dbReference type="SMART" id="SM00860"/>
    </source>
</evidence>
<protein>
    <recommendedName>
        <fullName evidence="2">Knr4/Smi1-like domain-containing protein</fullName>
    </recommendedName>
</protein>
<proteinExistence type="predicted"/>
<feature type="domain" description="Knr4/Smi1-like" evidence="2">
    <location>
        <begin position="285"/>
        <end position="481"/>
    </location>
</feature>
<feature type="compositionally biased region" description="Basic and acidic residues" evidence="1">
    <location>
        <begin position="495"/>
        <end position="522"/>
    </location>
</feature>
<sequence length="536" mass="60654">MATSLPLIPWSKTSILTERMHLYSSRIAQYAALDLFVLGFPRQASMLLEAIREYGLDTKTRDYYGWTTEAQFQRAWGASSTFPLWQSMQDGPDSDDICDTGLPKEIAKKARNKTLRIEDVDFVRKRMNAEADSVYRNPEKTVTLGAVINVAILADEKLLATKLVEDDIKGLYQHLQEEWNDPFVDGEEQRTWLAYRQGFEHCPSIFQMLREAKLGESLGVCEIEVDAFVKEGCALIKKRSIKGPARPYASKTMAELVQLISDNILANCALAEDDADAPSTLLKPGATEDQITALENRLSTSRAEDDPEDTRVMLPGKQLPDDYKDFLRTSNGIVCLDVGEEGGYSFSPTDEVTTEGAWMHDMEYTLFPSCDPNFTYGEDKDFDNIPLGEYACFTIGTGDGEGNVTLIPPESVTPIIERFEKAYAEANDQNRKVYERAALDLYGGVEQLRKLEWLCIEFQHSAYEQRIWGGLRPYLEEYLQRSVDDVKKAERVNERYRREKEKKEAEKKEFDDAKAGGKRTSDGVDDVPGCKAQRTQ</sequence>
<reference evidence="3" key="1">
    <citation type="journal article" date="2020" name="Stud. Mycol.">
        <title>101 Dothideomycetes genomes: a test case for predicting lifestyles and emergence of pathogens.</title>
        <authorList>
            <person name="Haridas S."/>
            <person name="Albert R."/>
            <person name="Binder M."/>
            <person name="Bloem J."/>
            <person name="Labutti K."/>
            <person name="Salamov A."/>
            <person name="Andreopoulos B."/>
            <person name="Baker S."/>
            <person name="Barry K."/>
            <person name="Bills G."/>
            <person name="Bluhm B."/>
            <person name="Cannon C."/>
            <person name="Castanera R."/>
            <person name="Culley D."/>
            <person name="Daum C."/>
            <person name="Ezra D."/>
            <person name="Gonzalez J."/>
            <person name="Henrissat B."/>
            <person name="Kuo A."/>
            <person name="Liang C."/>
            <person name="Lipzen A."/>
            <person name="Lutzoni F."/>
            <person name="Magnuson J."/>
            <person name="Mondo S."/>
            <person name="Nolan M."/>
            <person name="Ohm R."/>
            <person name="Pangilinan J."/>
            <person name="Park H.-J."/>
            <person name="Ramirez L."/>
            <person name="Alfaro M."/>
            <person name="Sun H."/>
            <person name="Tritt A."/>
            <person name="Yoshinaga Y."/>
            <person name="Zwiers L.-H."/>
            <person name="Turgeon B."/>
            <person name="Goodwin S."/>
            <person name="Spatafora J."/>
            <person name="Crous P."/>
            <person name="Grigoriev I."/>
        </authorList>
    </citation>
    <scope>NUCLEOTIDE SEQUENCE</scope>
    <source>
        <strain evidence="3">CBS 113818</strain>
    </source>
</reference>
<dbReference type="SMART" id="SM00860">
    <property type="entry name" value="SMI1_KNR4"/>
    <property type="match status" value="1"/>
</dbReference>